<proteinExistence type="predicted"/>
<dbReference type="Proteomes" id="UP000218731">
    <property type="component" value="Plasmid pKF715A"/>
</dbReference>
<organism evidence="1 2">
    <name type="scientific">Pseudomonas putida</name>
    <name type="common">Arthrobacter siderocapsulatus</name>
    <dbReference type="NCBI Taxonomy" id="303"/>
    <lineage>
        <taxon>Bacteria</taxon>
        <taxon>Pseudomonadati</taxon>
        <taxon>Pseudomonadota</taxon>
        <taxon>Gammaproteobacteria</taxon>
        <taxon>Pseudomonadales</taxon>
        <taxon>Pseudomonadaceae</taxon>
        <taxon>Pseudomonas</taxon>
    </lineage>
</organism>
<accession>A0A1L7NMX1</accession>
<sequence length="45" mass="5190">MANQNSTLPPATQHQGSLHDRYEIYRANAESLGWPVKTFEEWLDS</sequence>
<dbReference type="EMBL" id="AP015030">
    <property type="protein sequence ID" value="BAW26763.1"/>
    <property type="molecule type" value="Genomic_DNA"/>
</dbReference>
<dbReference type="AlphaFoldDB" id="A0A1L7NMX1"/>
<protein>
    <submittedName>
        <fullName evidence="1">Uncharacterized protein</fullName>
    </submittedName>
</protein>
<geneLocation type="plasmid" evidence="2">
    <name>pkf715a dna</name>
</geneLocation>
<evidence type="ECO:0000313" key="2">
    <source>
        <dbReference type="Proteomes" id="UP000218731"/>
    </source>
</evidence>
<keyword evidence="1" id="KW-0614">Plasmid</keyword>
<evidence type="ECO:0000313" key="1">
    <source>
        <dbReference type="EMBL" id="BAW26763.1"/>
    </source>
</evidence>
<gene>
    <name evidence="1" type="ORF">KF715C_pA2580</name>
</gene>
<dbReference type="RefSeq" id="WP_170934308.1">
    <property type="nucleotide sequence ID" value="NZ_AP015030.1"/>
</dbReference>
<reference evidence="1 2" key="1">
    <citation type="submission" date="2015-11" db="EMBL/GenBank/DDBJ databases">
        <title>Complete genome sequencing of a biphenyl-degrading bacterium, Pseudomonas putida KF715 (=NBRC110667).</title>
        <authorList>
            <person name="Suenaga H."/>
            <person name="Fujihara N."/>
            <person name="Watanabe T."/>
            <person name="Hirose J."/>
            <person name="Kimura N."/>
            <person name="Yamazoe A."/>
            <person name="Hosoyama A."/>
            <person name="Shimodaira J."/>
            <person name="Furukawa K."/>
        </authorList>
    </citation>
    <scope>NUCLEOTIDE SEQUENCE [LARGE SCALE GENOMIC DNA]</scope>
    <source>
        <strain evidence="1 2">KF715</strain>
        <plasmid evidence="2">Plasmid pkf715a dna</plasmid>
    </source>
</reference>
<name>A0A1L7NMX1_PSEPU</name>